<gene>
    <name evidence="2" type="ORF">N1F79_11650</name>
</gene>
<feature type="transmembrane region" description="Helical" evidence="1">
    <location>
        <begin position="122"/>
        <end position="152"/>
    </location>
</feature>
<sequence>MIALLLVAYIIMKDRTGGGLDIEKMDRFRFFLVFLDEIKSWNFINFLFGNERITSLSCESCEKLSWYKNSFSYKNDGSCYSVILHSYLLRVILDHGIVGLSVILLFLTRVLRYSGITLKDSFVVIGIVVINGLSVSSFNSVFFVMGLLFVIVTDTYMEKPNLLISTKNLN</sequence>
<evidence type="ECO:0000313" key="2">
    <source>
        <dbReference type="EMBL" id="MEF3833788.1"/>
    </source>
</evidence>
<protein>
    <submittedName>
        <fullName evidence="2">Uncharacterized protein</fullName>
    </submittedName>
</protein>
<evidence type="ECO:0000313" key="3">
    <source>
        <dbReference type="Proteomes" id="UP001337305"/>
    </source>
</evidence>
<organism evidence="2 3">
    <name type="scientific">Flavivirga spongiicola</name>
    <dbReference type="NCBI Taxonomy" id="421621"/>
    <lineage>
        <taxon>Bacteria</taxon>
        <taxon>Pseudomonadati</taxon>
        <taxon>Bacteroidota</taxon>
        <taxon>Flavobacteriia</taxon>
        <taxon>Flavobacteriales</taxon>
        <taxon>Flavobacteriaceae</taxon>
        <taxon>Flavivirga</taxon>
    </lineage>
</organism>
<reference evidence="2 3" key="1">
    <citation type="submission" date="2022-09" db="EMBL/GenBank/DDBJ databases">
        <title>Genome sequencing of Flavivirga sp. MEBiC05379.</title>
        <authorList>
            <person name="Oh H.-M."/>
            <person name="Kwon K.K."/>
            <person name="Park M.J."/>
            <person name="Yang S.-H."/>
        </authorList>
    </citation>
    <scope>NUCLEOTIDE SEQUENCE [LARGE SCALE GENOMIC DNA]</scope>
    <source>
        <strain evidence="2 3">MEBiC05379</strain>
    </source>
</reference>
<evidence type="ECO:0000256" key="1">
    <source>
        <dbReference type="SAM" id="Phobius"/>
    </source>
</evidence>
<dbReference type="Proteomes" id="UP001337305">
    <property type="component" value="Unassembled WGS sequence"/>
</dbReference>
<keyword evidence="1" id="KW-1133">Transmembrane helix</keyword>
<keyword evidence="1" id="KW-0812">Transmembrane</keyword>
<dbReference type="EMBL" id="JAODOP010000004">
    <property type="protein sequence ID" value="MEF3833788.1"/>
    <property type="molecule type" value="Genomic_DNA"/>
</dbReference>
<dbReference type="RefSeq" id="WP_303306127.1">
    <property type="nucleotide sequence ID" value="NZ_JAODOP010000004.1"/>
</dbReference>
<keyword evidence="3" id="KW-1185">Reference proteome</keyword>
<proteinExistence type="predicted"/>
<accession>A0ABU7XTE8</accession>
<feature type="transmembrane region" description="Helical" evidence="1">
    <location>
        <begin position="87"/>
        <end position="110"/>
    </location>
</feature>
<keyword evidence="1" id="KW-0472">Membrane</keyword>
<name>A0ABU7XTE8_9FLAO</name>
<comment type="caution">
    <text evidence="2">The sequence shown here is derived from an EMBL/GenBank/DDBJ whole genome shotgun (WGS) entry which is preliminary data.</text>
</comment>